<dbReference type="HOGENOM" id="CLU_058037_0_0_10"/>
<evidence type="ECO:0000313" key="2">
    <source>
        <dbReference type="Proteomes" id="UP000002945"/>
    </source>
</evidence>
<organism evidence="1 2">
    <name type="scientific">Kordia algicida OT-1</name>
    <dbReference type="NCBI Taxonomy" id="391587"/>
    <lineage>
        <taxon>Bacteria</taxon>
        <taxon>Pseudomonadati</taxon>
        <taxon>Bacteroidota</taxon>
        <taxon>Flavobacteriia</taxon>
        <taxon>Flavobacteriales</taxon>
        <taxon>Flavobacteriaceae</taxon>
        <taxon>Kordia</taxon>
    </lineage>
</organism>
<reference evidence="1 2" key="1">
    <citation type="journal article" date="2011" name="J. Bacteriol.">
        <title>Genome sequence of the algicidal bacterium Kordia algicida OT-1.</title>
        <authorList>
            <person name="Lee H.S."/>
            <person name="Kang S.G."/>
            <person name="Kwon K.K."/>
            <person name="Lee J.H."/>
            <person name="Kim S.J."/>
        </authorList>
    </citation>
    <scope>NUCLEOTIDE SEQUENCE [LARGE SCALE GENOMIC DNA]</scope>
    <source>
        <strain evidence="1 2">OT-1</strain>
    </source>
</reference>
<keyword evidence="2" id="KW-1185">Reference proteome</keyword>
<proteinExistence type="predicted"/>
<dbReference type="STRING" id="391587.KAOT1_02617"/>
<comment type="caution">
    <text evidence="1">The sequence shown here is derived from an EMBL/GenBank/DDBJ whole genome shotgun (WGS) entry which is preliminary data.</text>
</comment>
<evidence type="ECO:0008006" key="3">
    <source>
        <dbReference type="Google" id="ProtNLM"/>
    </source>
</evidence>
<dbReference type="Proteomes" id="UP000002945">
    <property type="component" value="Unassembled WGS sequence"/>
</dbReference>
<dbReference type="InterPro" id="IPR025368">
    <property type="entry name" value="DUF4272"/>
</dbReference>
<name>A9DUA5_9FLAO</name>
<dbReference type="OrthoDB" id="4399984at2"/>
<dbReference type="RefSeq" id="WP_007093096.1">
    <property type="nucleotide sequence ID" value="NZ_CP142125.1"/>
</dbReference>
<dbReference type="AlphaFoldDB" id="A9DUA5"/>
<protein>
    <recommendedName>
        <fullName evidence="3">DUF4272 domain-containing protein</fullName>
    </recommendedName>
</protein>
<gene>
    <name evidence="1" type="ORF">KAOT1_02617</name>
</gene>
<dbReference type="Pfam" id="PF14094">
    <property type="entry name" value="DUF4272"/>
    <property type="match status" value="1"/>
</dbReference>
<accession>A9DUA5</accession>
<sequence>MICTFYSHETSYEKIAVIVRKYFPNADIFLELDEEFKIFVIETKGGFFSSKKILKIIYRERIVPNFQITNDQNCPLNRNLQGLYALATSIPIQNENLKERFLHKIHSVNCEFSVIEEKGTIKEIAAIIKDLALAYEAFLFVQDGTVISKANGQHFLDENLQLLTDHKGNSEIETIAVRIDPKFFPKGENNKELTAAQKERKARSEAILTPYKIRINRNLPCVEDESETEIRPAKEIAIRVTIMALINGFTLNAISGEDTIKILQKLALWEFVTPKEKHLLENPTDEAKNNESWKCEGIGILLWALYKLDEIPFPNSMINFDDLPPENYPLKDAKSFIENTATVRSTSEILDMNDLYYRMNWACVDARIKGQPMEIMIPGVVYERQYALNWLIQYRDQDWDNVSCDT</sequence>
<evidence type="ECO:0000313" key="1">
    <source>
        <dbReference type="EMBL" id="EDP96266.1"/>
    </source>
</evidence>
<dbReference type="eggNOG" id="ENOG502ZC6N">
    <property type="taxonomic scope" value="Bacteria"/>
</dbReference>
<dbReference type="EMBL" id="ABIB01000004">
    <property type="protein sequence ID" value="EDP96266.1"/>
    <property type="molecule type" value="Genomic_DNA"/>
</dbReference>